<sequence length="852" mass="98631">MDMDIDKLTRAVAVSALFHDIGKFWQRAVKGDEGLSLETKKLEGELCPDWGRYRHVLWTSEFFEQFGALFPIDVSESLTGDALDNVKNLASRHHAPKSPLQVIVQQADWLSSGMDRTKAEDLKDEESGTFREKRLISVFSGIGSGSKGKRWVYNLTSLKPDESVFPFQEEKMSDLTGEYKKLWDDFIEEFKLLGVLRDNFNVWIASALSLLEKYAWCIPSSTMDVPDVSLYDHLRTTCAIAAALLRYHFETGTLDKIEDIKDRDRKKFIFINGDVSGIQDFIYMLSVTNVKGASRILRARSFYIYAFTEGIISYILKEIGLLPASCIMNAGGRFIILAPNVESVRNKMEKLSKEISLWFYDEFSAVLSLNISYDVEISGNDLMRENFSKTLIRVQDSVEERKKKKFIDILKEGARGFTFDDLFEGLRRDGHCRYCGTYPAVEEIEDEEGEAIKVCRKCKSFVDIGRWLTEVDVISYAGVNLGLGVPILRGKVYLNFHKLSEVNIAKYGDKIYHLEMLRYFPGFIYPVKFIANYVPRWANEERSIYEEVRELKQDWEEAMGRTKTFGEIAKMGTLDSDGEGKPMLGVLKADVDNLGKIFSVEFSKNMSISKYVTLSRSFDFYFSAFLDELVREKYRNIYVVYSGGDDLLFVGEWKEIFEFAVEMYKKFRKYTTENEDITLSAGIALIGPKYPVNRGAVMADEFLERSKSFKENGKIVKDSLTIFNTTVRWGFLLDELIKWRDMLEGWLISKDSNVKTTFLHRLLTYQRMAKRYYEDGDIEGLRFTYLLRYDVARNLVEIKDGKIVKGREERDKLFELVENNLRDKYRKLWLGLRIPISYVIYKYRGKKIKREA</sequence>
<dbReference type="Proteomes" id="UP000320623">
    <property type="component" value="Unassembled WGS sequence"/>
</dbReference>
<evidence type="ECO:0000256" key="6">
    <source>
        <dbReference type="ARBA" id="ARBA00022759"/>
    </source>
</evidence>
<evidence type="ECO:0000256" key="5">
    <source>
        <dbReference type="ARBA" id="ARBA00022741"/>
    </source>
</evidence>
<evidence type="ECO:0000256" key="9">
    <source>
        <dbReference type="ARBA" id="ARBA00022840"/>
    </source>
</evidence>
<dbReference type="InterPro" id="IPR043128">
    <property type="entry name" value="Rev_trsase/Diguanyl_cyclase"/>
</dbReference>
<keyword evidence="3" id="KW-0808">Transferase</keyword>
<feature type="domain" description="GGDEF" evidence="12">
    <location>
        <begin position="582"/>
        <end position="719"/>
    </location>
</feature>
<evidence type="ECO:0000256" key="8">
    <source>
        <dbReference type="ARBA" id="ARBA00022839"/>
    </source>
</evidence>
<protein>
    <recommendedName>
        <fullName evidence="2">CRISPR system single-strand-specific deoxyribonuclease Cas10/Csm1 (subtype III-A)</fullName>
    </recommendedName>
    <alternativeName>
        <fullName evidence="11">Cyclic oligoadenylate synthase</fullName>
    </alternativeName>
</protein>
<dbReference type="Pfam" id="PF18211">
    <property type="entry name" value="Csm1_B"/>
    <property type="match status" value="1"/>
</dbReference>
<dbReference type="Pfam" id="PF22335">
    <property type="entry name" value="Cas10-Cmr2_palm2"/>
    <property type="match status" value="1"/>
</dbReference>
<dbReference type="GO" id="GO:0051607">
    <property type="term" value="P:defense response to virus"/>
    <property type="evidence" value="ECO:0007669"/>
    <property type="project" value="UniProtKB-KW"/>
</dbReference>
<dbReference type="GO" id="GO:0004527">
    <property type="term" value="F:exonuclease activity"/>
    <property type="evidence" value="ECO:0007669"/>
    <property type="project" value="UniProtKB-KW"/>
</dbReference>
<dbReference type="PROSITE" id="PS50887">
    <property type="entry name" value="GGDEF"/>
    <property type="match status" value="1"/>
</dbReference>
<keyword evidence="10" id="KW-0051">Antiviral defense</keyword>
<keyword evidence="8" id="KW-0269">Exonuclease</keyword>
<evidence type="ECO:0000256" key="11">
    <source>
        <dbReference type="ARBA" id="ARBA00032922"/>
    </source>
</evidence>
<evidence type="ECO:0000256" key="4">
    <source>
        <dbReference type="ARBA" id="ARBA00022722"/>
    </source>
</evidence>
<keyword evidence="4" id="KW-0540">Nuclease</keyword>
<dbReference type="InterPro" id="IPR041062">
    <property type="entry name" value="Csm1_B"/>
</dbReference>
<evidence type="ECO:0000313" key="14">
    <source>
        <dbReference type="Proteomes" id="UP000320623"/>
    </source>
</evidence>
<dbReference type="PANTHER" id="PTHR36528:SF1">
    <property type="entry name" value="CRISPR SYSTEM SINGLE-STRAND-SPECIFIC DEOXYRIBONUCLEASE CAS10_CSM1 (SUBTYPE III-A)"/>
    <property type="match status" value="1"/>
</dbReference>
<dbReference type="InterPro" id="IPR052117">
    <property type="entry name" value="Cas10/Csm1_subtype-III-A"/>
</dbReference>
<dbReference type="SUPFAM" id="SSF109604">
    <property type="entry name" value="HD-domain/PDEase-like"/>
    <property type="match status" value="1"/>
</dbReference>
<evidence type="ECO:0000256" key="7">
    <source>
        <dbReference type="ARBA" id="ARBA00022801"/>
    </source>
</evidence>
<dbReference type="Gene3D" id="3.30.70.270">
    <property type="match status" value="1"/>
</dbReference>
<dbReference type="InterPro" id="IPR013408">
    <property type="entry name" value="Cas10/Csm1"/>
</dbReference>
<comment type="similarity">
    <text evidence="1">Belongs to the CRISPR-associated Cas10/Csm1 family.</text>
</comment>
<dbReference type="AlphaFoldDB" id="A0A0S4NCV8"/>
<evidence type="ECO:0000313" key="13">
    <source>
        <dbReference type="EMBL" id="CUU09207.1"/>
    </source>
</evidence>
<reference evidence="14" key="1">
    <citation type="submission" date="2015-11" db="EMBL/GenBank/DDBJ databases">
        <authorList>
            <person name="Varghese N."/>
        </authorList>
    </citation>
    <scope>NUCLEOTIDE SEQUENCE [LARGE SCALE GENOMIC DNA]</scope>
</reference>
<dbReference type="InterPro" id="IPR054767">
    <property type="entry name" value="Cas10-Cmr2_palm2"/>
</dbReference>
<keyword evidence="6" id="KW-0255">Endonuclease</keyword>
<evidence type="ECO:0000256" key="3">
    <source>
        <dbReference type="ARBA" id="ARBA00022679"/>
    </source>
</evidence>
<evidence type="ECO:0000259" key="12">
    <source>
        <dbReference type="PROSITE" id="PS50887"/>
    </source>
</evidence>
<dbReference type="GO" id="GO:0005524">
    <property type="term" value="F:ATP binding"/>
    <property type="evidence" value="ECO:0007669"/>
    <property type="project" value="UniProtKB-KW"/>
</dbReference>
<evidence type="ECO:0000256" key="1">
    <source>
        <dbReference type="ARBA" id="ARBA00005700"/>
    </source>
</evidence>
<proteinExistence type="inferred from homology"/>
<keyword evidence="5" id="KW-0547">Nucleotide-binding</keyword>
<keyword evidence="7" id="KW-0378">Hydrolase</keyword>
<keyword evidence="14" id="KW-1185">Reference proteome</keyword>
<dbReference type="OrthoDB" id="9768769at2"/>
<name>A0A0S4NCV8_9BACT</name>
<dbReference type="GO" id="GO:0004519">
    <property type="term" value="F:endonuclease activity"/>
    <property type="evidence" value="ECO:0007669"/>
    <property type="project" value="UniProtKB-KW"/>
</dbReference>
<dbReference type="STRING" id="1643428.GCA_001442855_02239"/>
<keyword evidence="9" id="KW-0067">ATP-binding</keyword>
<dbReference type="EMBL" id="FAOO01000031">
    <property type="protein sequence ID" value="CUU09207.1"/>
    <property type="molecule type" value="Genomic_DNA"/>
</dbReference>
<gene>
    <name evidence="13" type="ORF">JGI1_02292</name>
</gene>
<dbReference type="NCBIfam" id="TIGR02578">
    <property type="entry name" value="cas_TM1811_Csm1"/>
    <property type="match status" value="1"/>
</dbReference>
<evidence type="ECO:0000256" key="2">
    <source>
        <dbReference type="ARBA" id="ARBA00014333"/>
    </source>
</evidence>
<dbReference type="PANTHER" id="PTHR36528">
    <property type="entry name" value="CRISPR SYSTEM SINGLE-STRAND-SPECIFIC DEOXYRIBONUCLEASE CAS10/CSM1 (SUBTYPE III-A)"/>
    <property type="match status" value="1"/>
</dbReference>
<evidence type="ECO:0000256" key="10">
    <source>
        <dbReference type="ARBA" id="ARBA00023118"/>
    </source>
</evidence>
<organism evidence="13 14">
    <name type="scientific">Candidatus Thermokryptus mobilis</name>
    <dbReference type="NCBI Taxonomy" id="1643428"/>
    <lineage>
        <taxon>Bacteria</taxon>
        <taxon>Pseudomonadati</taxon>
        <taxon>Candidatus Kryptoniota</taxon>
        <taxon>Candidatus Thermokryptus</taxon>
    </lineage>
</organism>
<dbReference type="InterPro" id="IPR000160">
    <property type="entry name" value="GGDEF_dom"/>
</dbReference>
<dbReference type="GO" id="GO:0016740">
    <property type="term" value="F:transferase activity"/>
    <property type="evidence" value="ECO:0007669"/>
    <property type="project" value="UniProtKB-KW"/>
</dbReference>
<accession>A0A0S4NCV8</accession>